<accession>A0A2J6WPS6</accession>
<evidence type="ECO:0000313" key="12">
    <source>
        <dbReference type="Proteomes" id="UP000242881"/>
    </source>
</evidence>
<evidence type="ECO:0000256" key="4">
    <source>
        <dbReference type="ARBA" id="ARBA00022490"/>
    </source>
</evidence>
<evidence type="ECO:0000256" key="2">
    <source>
        <dbReference type="ARBA" id="ARBA00007599"/>
    </source>
</evidence>
<keyword evidence="6" id="KW-0479">Metal-binding</keyword>
<evidence type="ECO:0000256" key="9">
    <source>
        <dbReference type="ARBA" id="ARBA00022842"/>
    </source>
</evidence>
<evidence type="ECO:0000256" key="5">
    <source>
        <dbReference type="ARBA" id="ARBA00022694"/>
    </source>
</evidence>
<evidence type="ECO:0000313" key="11">
    <source>
        <dbReference type="EMBL" id="PMP72370.1"/>
    </source>
</evidence>
<dbReference type="GO" id="GO:0046872">
    <property type="term" value="F:metal ion binding"/>
    <property type="evidence" value="ECO:0007669"/>
    <property type="project" value="UniProtKB-KW"/>
</dbReference>
<name>A0A2J6WPS6_9BACT</name>
<keyword evidence="9" id="KW-0460">Magnesium</keyword>
<keyword evidence="7" id="KW-0547">Nucleotide-binding</keyword>
<dbReference type="EMBL" id="PNIN01000023">
    <property type="protein sequence ID" value="PMP72370.1"/>
    <property type="molecule type" value="Genomic_DNA"/>
</dbReference>
<evidence type="ECO:0000256" key="7">
    <source>
        <dbReference type="ARBA" id="ARBA00022741"/>
    </source>
</evidence>
<comment type="similarity">
    <text evidence="2">Belongs to the TsaE family.</text>
</comment>
<protein>
    <recommendedName>
        <fullName evidence="3">tRNA threonylcarbamoyladenosine biosynthesis protein TsaE</fullName>
    </recommendedName>
    <alternativeName>
        <fullName evidence="10">t(6)A37 threonylcarbamoyladenosine biosynthesis protein TsaE</fullName>
    </alternativeName>
</protein>
<keyword evidence="8" id="KW-0067">ATP-binding</keyword>
<dbReference type="RefSeq" id="WP_424605333.1">
    <property type="nucleotide sequence ID" value="NZ_JBNAVA010000003.1"/>
</dbReference>
<dbReference type="Proteomes" id="UP000242881">
    <property type="component" value="Unassembled WGS sequence"/>
</dbReference>
<sequence>MNYNISSIDGLKSFISSHLELFKSKKILLFGELGAGKTTFVKILGELLGFKNISSPTFTIMNRYFNGDDIFIHLDLYRLTSLNELENIGFFDYIDTNYTIAVEWADRFNLKDMLDEYTLVELKKIDNDDRVVKINLKGE</sequence>
<gene>
    <name evidence="11" type="ORF">C0187_01705</name>
</gene>
<evidence type="ECO:0000256" key="1">
    <source>
        <dbReference type="ARBA" id="ARBA00004496"/>
    </source>
</evidence>
<proteinExistence type="inferred from homology"/>
<dbReference type="GO" id="GO:0005524">
    <property type="term" value="F:ATP binding"/>
    <property type="evidence" value="ECO:0007669"/>
    <property type="project" value="UniProtKB-KW"/>
</dbReference>
<dbReference type="GO" id="GO:0002949">
    <property type="term" value="P:tRNA threonylcarbamoyladenosine modification"/>
    <property type="evidence" value="ECO:0007669"/>
    <property type="project" value="InterPro"/>
</dbReference>
<dbReference type="PANTHER" id="PTHR33540:SF2">
    <property type="entry name" value="TRNA THREONYLCARBAMOYLADENOSINE BIOSYNTHESIS PROTEIN TSAE"/>
    <property type="match status" value="1"/>
</dbReference>
<dbReference type="NCBIfam" id="TIGR00150">
    <property type="entry name" value="T6A_YjeE"/>
    <property type="match status" value="1"/>
</dbReference>
<evidence type="ECO:0000256" key="10">
    <source>
        <dbReference type="ARBA" id="ARBA00032441"/>
    </source>
</evidence>
<organism evidence="11 12">
    <name type="scientific">Calditerrivibrio nitroreducens</name>
    <dbReference type="NCBI Taxonomy" id="477976"/>
    <lineage>
        <taxon>Bacteria</taxon>
        <taxon>Pseudomonadati</taxon>
        <taxon>Deferribacterota</taxon>
        <taxon>Deferribacteres</taxon>
        <taxon>Deferribacterales</taxon>
        <taxon>Calditerrivibrionaceae</taxon>
    </lineage>
</organism>
<dbReference type="InterPro" id="IPR003442">
    <property type="entry name" value="T6A_TsaE"/>
</dbReference>
<comment type="subcellular location">
    <subcellularLocation>
        <location evidence="1">Cytoplasm</location>
    </subcellularLocation>
</comment>
<dbReference type="SUPFAM" id="SSF52540">
    <property type="entry name" value="P-loop containing nucleoside triphosphate hydrolases"/>
    <property type="match status" value="1"/>
</dbReference>
<comment type="caution">
    <text evidence="11">The sequence shown here is derived from an EMBL/GenBank/DDBJ whole genome shotgun (WGS) entry which is preliminary data.</text>
</comment>
<reference evidence="11 12" key="1">
    <citation type="submission" date="2018-01" db="EMBL/GenBank/DDBJ databases">
        <title>Metagenomic assembled genomes from two thermal pools in the Uzon Caldera, Kamchatka, Russia.</title>
        <authorList>
            <person name="Wilkins L."/>
            <person name="Ettinger C."/>
        </authorList>
    </citation>
    <scope>NUCLEOTIDE SEQUENCE [LARGE SCALE GENOMIC DNA]</scope>
    <source>
        <strain evidence="11">ZAV-05</strain>
    </source>
</reference>
<keyword evidence="4" id="KW-0963">Cytoplasm</keyword>
<dbReference type="InterPro" id="IPR027417">
    <property type="entry name" value="P-loop_NTPase"/>
</dbReference>
<keyword evidence="11" id="KW-0808">Transferase</keyword>
<dbReference type="Gene3D" id="3.40.50.300">
    <property type="entry name" value="P-loop containing nucleotide triphosphate hydrolases"/>
    <property type="match status" value="1"/>
</dbReference>
<dbReference type="GO" id="GO:0005737">
    <property type="term" value="C:cytoplasm"/>
    <property type="evidence" value="ECO:0007669"/>
    <property type="project" value="UniProtKB-SubCell"/>
</dbReference>
<dbReference type="Pfam" id="PF02367">
    <property type="entry name" value="TsaE"/>
    <property type="match status" value="1"/>
</dbReference>
<dbReference type="GO" id="GO:0016740">
    <property type="term" value="F:transferase activity"/>
    <property type="evidence" value="ECO:0007669"/>
    <property type="project" value="UniProtKB-KW"/>
</dbReference>
<dbReference type="PANTHER" id="PTHR33540">
    <property type="entry name" value="TRNA THREONYLCARBAMOYLADENOSINE BIOSYNTHESIS PROTEIN TSAE"/>
    <property type="match status" value="1"/>
</dbReference>
<evidence type="ECO:0000256" key="8">
    <source>
        <dbReference type="ARBA" id="ARBA00022840"/>
    </source>
</evidence>
<evidence type="ECO:0000256" key="6">
    <source>
        <dbReference type="ARBA" id="ARBA00022723"/>
    </source>
</evidence>
<dbReference type="AlphaFoldDB" id="A0A2J6WPS6"/>
<evidence type="ECO:0000256" key="3">
    <source>
        <dbReference type="ARBA" id="ARBA00019010"/>
    </source>
</evidence>
<keyword evidence="5" id="KW-0819">tRNA processing</keyword>